<evidence type="ECO:0000256" key="1">
    <source>
        <dbReference type="SAM" id="MobiDB-lite"/>
    </source>
</evidence>
<sequence length="60" mass="6272">MPGSCGRPADAGIENKSCSCCMRRSHRHGGETPALPSCSWHPLQPAAPTSSCSRLLPPPS</sequence>
<gene>
    <name evidence="2" type="ORF">BN2614_LOCUS3</name>
</gene>
<dbReference type="AlphaFoldDB" id="A0A9X9Q0C3"/>
<accession>A0A9X9Q0C3</accession>
<proteinExistence type="predicted"/>
<comment type="caution">
    <text evidence="2">The sequence shown here is derived from an EMBL/GenBank/DDBJ whole genome shotgun (WGS) entry which is preliminary data.</text>
</comment>
<reference evidence="2 3" key="1">
    <citation type="submission" date="2018-10" db="EMBL/GenBank/DDBJ databases">
        <authorList>
            <person name="Ekblom R."/>
            <person name="Jareborg N."/>
        </authorList>
    </citation>
    <scope>NUCLEOTIDE SEQUENCE [LARGE SCALE GENOMIC DNA]</scope>
    <source>
        <tissue evidence="2">Muscle</tissue>
    </source>
</reference>
<protein>
    <submittedName>
        <fullName evidence="2">Uncharacterized protein</fullName>
    </submittedName>
</protein>
<organism evidence="2 3">
    <name type="scientific">Gulo gulo</name>
    <name type="common">Wolverine</name>
    <name type="synonym">Gluton</name>
    <dbReference type="NCBI Taxonomy" id="48420"/>
    <lineage>
        <taxon>Eukaryota</taxon>
        <taxon>Metazoa</taxon>
        <taxon>Chordata</taxon>
        <taxon>Craniata</taxon>
        <taxon>Vertebrata</taxon>
        <taxon>Euteleostomi</taxon>
        <taxon>Mammalia</taxon>
        <taxon>Eutheria</taxon>
        <taxon>Laurasiatheria</taxon>
        <taxon>Carnivora</taxon>
        <taxon>Caniformia</taxon>
        <taxon>Musteloidea</taxon>
        <taxon>Mustelidae</taxon>
        <taxon>Guloninae</taxon>
        <taxon>Gulo</taxon>
    </lineage>
</organism>
<evidence type="ECO:0000313" key="2">
    <source>
        <dbReference type="EMBL" id="VCW84344.1"/>
    </source>
</evidence>
<dbReference type="Proteomes" id="UP000269945">
    <property type="component" value="Unassembled WGS sequence"/>
</dbReference>
<keyword evidence="3" id="KW-1185">Reference proteome</keyword>
<evidence type="ECO:0000313" key="3">
    <source>
        <dbReference type="Proteomes" id="UP000269945"/>
    </source>
</evidence>
<dbReference type="EMBL" id="CYRY02013995">
    <property type="protein sequence ID" value="VCW84344.1"/>
    <property type="molecule type" value="Genomic_DNA"/>
</dbReference>
<feature type="region of interest" description="Disordered" evidence="1">
    <location>
        <begin position="25"/>
        <end position="60"/>
    </location>
</feature>
<name>A0A9X9Q0C3_GULGU</name>